<dbReference type="Proteomes" id="UP001432322">
    <property type="component" value="Unassembled WGS sequence"/>
</dbReference>
<proteinExistence type="predicted"/>
<dbReference type="EMBL" id="BTSY01000004">
    <property type="protein sequence ID" value="GMT26215.1"/>
    <property type="molecule type" value="Genomic_DNA"/>
</dbReference>
<feature type="region of interest" description="Disordered" evidence="1">
    <location>
        <begin position="34"/>
        <end position="295"/>
    </location>
</feature>
<feature type="compositionally biased region" description="Low complexity" evidence="1">
    <location>
        <begin position="504"/>
        <end position="523"/>
    </location>
</feature>
<comment type="caution">
    <text evidence="2">The sequence shown here is derived from an EMBL/GenBank/DDBJ whole genome shotgun (WGS) entry which is preliminary data.</text>
</comment>
<feature type="compositionally biased region" description="Low complexity" evidence="1">
    <location>
        <begin position="146"/>
        <end position="156"/>
    </location>
</feature>
<feature type="compositionally biased region" description="Low complexity" evidence="1">
    <location>
        <begin position="248"/>
        <end position="270"/>
    </location>
</feature>
<keyword evidence="3" id="KW-1185">Reference proteome</keyword>
<feature type="compositionally biased region" description="Basic and acidic residues" evidence="1">
    <location>
        <begin position="60"/>
        <end position="77"/>
    </location>
</feature>
<feature type="compositionally biased region" description="Low complexity" evidence="1">
    <location>
        <begin position="180"/>
        <end position="199"/>
    </location>
</feature>
<evidence type="ECO:0000256" key="1">
    <source>
        <dbReference type="SAM" id="MobiDB-lite"/>
    </source>
</evidence>
<feature type="compositionally biased region" description="Low complexity" evidence="1">
    <location>
        <begin position="436"/>
        <end position="457"/>
    </location>
</feature>
<name>A0AAV5W6E4_9BILA</name>
<dbReference type="PANTHER" id="PTHR40326:SF1">
    <property type="entry name" value="RING-TYPE DOMAIN-CONTAINING PROTEIN-RELATED"/>
    <property type="match status" value="1"/>
</dbReference>
<dbReference type="AlphaFoldDB" id="A0AAV5W6E4"/>
<evidence type="ECO:0000313" key="3">
    <source>
        <dbReference type="Proteomes" id="UP001432322"/>
    </source>
</evidence>
<feature type="compositionally biased region" description="Polar residues" evidence="1">
    <location>
        <begin position="78"/>
        <end position="102"/>
    </location>
</feature>
<dbReference type="SUPFAM" id="SSF63829">
    <property type="entry name" value="Calcium-dependent phosphotriesterase"/>
    <property type="match status" value="1"/>
</dbReference>
<reference evidence="2" key="1">
    <citation type="submission" date="2023-10" db="EMBL/GenBank/DDBJ databases">
        <title>Genome assembly of Pristionchus species.</title>
        <authorList>
            <person name="Yoshida K."/>
            <person name="Sommer R.J."/>
        </authorList>
    </citation>
    <scope>NUCLEOTIDE SEQUENCE</scope>
    <source>
        <strain evidence="2">RS5133</strain>
    </source>
</reference>
<feature type="region of interest" description="Disordered" evidence="1">
    <location>
        <begin position="347"/>
        <end position="460"/>
    </location>
</feature>
<feature type="compositionally biased region" description="Polar residues" evidence="1">
    <location>
        <begin position="404"/>
        <end position="418"/>
    </location>
</feature>
<protein>
    <submittedName>
        <fullName evidence="2">Uncharacterized protein</fullName>
    </submittedName>
</protein>
<accession>A0AAV5W6E4</accession>
<feature type="region of interest" description="Disordered" evidence="1">
    <location>
        <begin position="504"/>
        <end position="525"/>
    </location>
</feature>
<feature type="compositionally biased region" description="Polar residues" evidence="1">
    <location>
        <begin position="214"/>
        <end position="223"/>
    </location>
</feature>
<organism evidence="2 3">
    <name type="scientific">Pristionchus fissidentatus</name>
    <dbReference type="NCBI Taxonomy" id="1538716"/>
    <lineage>
        <taxon>Eukaryota</taxon>
        <taxon>Metazoa</taxon>
        <taxon>Ecdysozoa</taxon>
        <taxon>Nematoda</taxon>
        <taxon>Chromadorea</taxon>
        <taxon>Rhabditida</taxon>
        <taxon>Rhabditina</taxon>
        <taxon>Diplogasteromorpha</taxon>
        <taxon>Diplogasteroidea</taxon>
        <taxon>Neodiplogasteridae</taxon>
        <taxon>Pristionchus</taxon>
    </lineage>
</organism>
<sequence length="982" mass="103264">SLQNCVTLSRRQMSFGFKRKPAIRPEHRQELDKWEALMRQAAQPEQRKLDDATDSYIQQERQRKAEEAEREKKRQVDTESTPTSTEYNGHASGSTDHNAQDNADSEGVSASKLDSSITLTNNTPADRLAPTPNHQSSDDAEEQKWAALTSAAAAAAPSVFRGTQQQREEEEVDELSRKFAALTPPAATNSAPAAPTSKSVRFNLPAEESESEETNNGHTSAASANRGFGAKWRAAEAAPEPEPSHRPTTAFPSSFRFASSSTASKQQTTTVPPPAEPDATQTESRNGFGYKTSFGGGNSATVALRASGVALVNPFAGIKSGFGGGSSATAPQASTVLADRPSPFASAQLRNESSGFGSKTGFGGTNSTTLSNNPSPFASMVPRDPSSSGFGTKTGFGGTISTTVSHDPSPFSSMQPKNTSSGFGSKTGFGGGSLNTVPTVSTPSSDTVSGDSSSGFGSKSGFGGSMNNSATVSQATTVSFTPPSEIESYGFGTKTGFGCGFGSNSTTVSQSSTESTSASSQSSGFNGFKSTATAFVPNGSCGSRLLQNAVEKSVRSTAAAAAVAAAGFRSSSAAASPPSREQQEEKKMEQVEVNGVNEAAARTGPFPWGNRPCFREMLDGGKNKLVLTDPPASINNYFSGQVSQSYGCTYDDLTATFFATAPGSKGRDCGWITAMSGDSSVDPVRVAQDLPSPAAIGIYQPGLSVCVVTDRGIFVLERKISPNGDLQSFYSRQVTRRGGHRGISATAGGGIVSVNRGLIRIFDGAVESGAERVMAETNYDMAIRNSGVITHRLGTPNVSFLDVCGNKLAISDLGWHCISLWQIDETPAGTSINFLRAIDVGSDALMVDKRTRAPVRPGKCSFAAGIRLDREGWVICADAAGRTIQIWDDKLQFVCRVEPPPSGLPYISGLYVESDCHLMVCDRRDEFGGLRCYILEAKDVNEPAATKPAARRKFAAPSAFAAAAPTSGFAAAARLQLQQRNF</sequence>
<dbReference type="PANTHER" id="PTHR40326">
    <property type="entry name" value="PROTEIN CBG10816"/>
    <property type="match status" value="1"/>
</dbReference>
<feature type="non-terminal residue" evidence="2">
    <location>
        <position position="1"/>
    </location>
</feature>
<evidence type="ECO:0000313" key="2">
    <source>
        <dbReference type="EMBL" id="GMT26215.1"/>
    </source>
</evidence>
<gene>
    <name evidence="2" type="ORF">PFISCL1PPCAC_17512</name>
</gene>
<feature type="compositionally biased region" description="Polar residues" evidence="1">
    <location>
        <begin position="112"/>
        <end position="124"/>
    </location>
</feature>